<keyword evidence="2" id="KW-1133">Transmembrane helix</keyword>
<dbReference type="EMBL" id="GEZM01003637">
    <property type="protein sequence ID" value="JAV96666.1"/>
    <property type="molecule type" value="Transcribed_RNA"/>
</dbReference>
<dbReference type="EMBL" id="GEZM01003638">
    <property type="protein sequence ID" value="JAV96665.1"/>
    <property type="molecule type" value="Transcribed_RNA"/>
</dbReference>
<feature type="compositionally biased region" description="Pro residues" evidence="1">
    <location>
        <begin position="1"/>
        <end position="10"/>
    </location>
</feature>
<dbReference type="AlphaFoldDB" id="A0A1Y1NJ54"/>
<accession>A0A1Y1NJ54</accession>
<sequence>MDEKIYPPPYSTTAPTAPLGFDSQHQQIPLYPMNQGLQQPPFQQYDNRGQPPPLNAYNAVPTVPVTYFAQPQQTIVALNSTPRAYQPIPRFGITNRKHQYIALGIFGGIFLVMVIIGIVIGVVVSRDISESNRRHEEFRKKLSLS</sequence>
<evidence type="ECO:0000313" key="3">
    <source>
        <dbReference type="EMBL" id="JAV96665.1"/>
    </source>
</evidence>
<evidence type="ECO:0000256" key="1">
    <source>
        <dbReference type="SAM" id="MobiDB-lite"/>
    </source>
</evidence>
<organism evidence="3">
    <name type="scientific">Photinus pyralis</name>
    <name type="common">Common eastern firefly</name>
    <name type="synonym">Lampyris pyralis</name>
    <dbReference type="NCBI Taxonomy" id="7054"/>
    <lineage>
        <taxon>Eukaryota</taxon>
        <taxon>Metazoa</taxon>
        <taxon>Ecdysozoa</taxon>
        <taxon>Arthropoda</taxon>
        <taxon>Hexapoda</taxon>
        <taxon>Insecta</taxon>
        <taxon>Pterygota</taxon>
        <taxon>Neoptera</taxon>
        <taxon>Endopterygota</taxon>
        <taxon>Coleoptera</taxon>
        <taxon>Polyphaga</taxon>
        <taxon>Elateriformia</taxon>
        <taxon>Elateroidea</taxon>
        <taxon>Lampyridae</taxon>
        <taxon>Lampyrinae</taxon>
        <taxon>Photinus</taxon>
    </lineage>
</organism>
<protein>
    <submittedName>
        <fullName evidence="3">Uncharacterized protein</fullName>
    </submittedName>
</protein>
<name>A0A1Y1NJ54_PHOPY</name>
<feature type="transmembrane region" description="Helical" evidence="2">
    <location>
        <begin position="100"/>
        <end position="124"/>
    </location>
</feature>
<keyword evidence="2" id="KW-0812">Transmembrane</keyword>
<evidence type="ECO:0000256" key="2">
    <source>
        <dbReference type="SAM" id="Phobius"/>
    </source>
</evidence>
<proteinExistence type="predicted"/>
<keyword evidence="2" id="KW-0472">Membrane</keyword>
<reference evidence="3" key="1">
    <citation type="journal article" date="2016" name="Sci. Rep.">
        <title>Molecular characterization of firefly nuptial gifts: a multi-omics approach sheds light on postcopulatory sexual selection.</title>
        <authorList>
            <person name="Al-Wathiqui N."/>
            <person name="Fallon T.R."/>
            <person name="South A."/>
            <person name="Weng J.K."/>
            <person name="Lewis S.M."/>
        </authorList>
    </citation>
    <scope>NUCLEOTIDE SEQUENCE</scope>
</reference>
<feature type="region of interest" description="Disordered" evidence="1">
    <location>
        <begin position="1"/>
        <end position="23"/>
    </location>
</feature>